<organism evidence="12 13">
    <name type="scientific">Cymbomonas tetramitiformis</name>
    <dbReference type="NCBI Taxonomy" id="36881"/>
    <lineage>
        <taxon>Eukaryota</taxon>
        <taxon>Viridiplantae</taxon>
        <taxon>Chlorophyta</taxon>
        <taxon>Pyramimonadophyceae</taxon>
        <taxon>Pyramimonadales</taxon>
        <taxon>Pyramimonadaceae</taxon>
        <taxon>Cymbomonas</taxon>
    </lineage>
</organism>
<keyword evidence="13" id="KW-1185">Reference proteome</keyword>
<keyword evidence="6" id="KW-0378">Hydrolase</keyword>
<accession>A0AAE0L8S2</accession>
<feature type="domain" description="SF3 helicase" evidence="11">
    <location>
        <begin position="531"/>
        <end position="721"/>
    </location>
</feature>
<dbReference type="GO" id="GO:0016779">
    <property type="term" value="F:nucleotidyltransferase activity"/>
    <property type="evidence" value="ECO:0007669"/>
    <property type="project" value="UniProtKB-KW"/>
</dbReference>
<dbReference type="Pfam" id="PF08706">
    <property type="entry name" value="D5_N"/>
    <property type="match status" value="1"/>
</dbReference>
<evidence type="ECO:0000256" key="5">
    <source>
        <dbReference type="ARBA" id="ARBA00022741"/>
    </source>
</evidence>
<dbReference type="PANTHER" id="PTHR35372:SF2">
    <property type="entry name" value="SF3 HELICASE DOMAIN-CONTAINING PROTEIN"/>
    <property type="match status" value="1"/>
</dbReference>
<sequence>MVSITARTPTWPWKTHGTRKDTAKVIFQKLEMQLSCHDADCRKDAGEGDEQRGHISLKYPTPELGKMAREILTGEVNLSDTVTTAADIVLGTGQLTRSAPASDLLTANDVLMADAEVDECEGGVDGHHNALAAGAATEDHDGEMKDEVDEGRDDHCNIDAAGGATEDRGDEDADHGHHRNVDAVGADTTEGHEDHKDETDEADEDDADDDGRAGFSPRTQPMHAKKCSPLEDDEKEEEEDGDGKDNGNDGGDDGGDSDDSDADDDESDADAERARDMTVVLNRLLGDALEEKILQAHARLETECTNEMAHFLREAVFDPTLQWQFAEYAFEWLTSSRFRYAFDKANGSYILYKFNGALWSCNGASSSLEYKFLAWTRKLLNAISDEWSPKMCDAKSLRAAAKELSKKHNNDDTDASQQRWTKDEVLEILKSDTSVVKRIENGLHALSKGVQKEAYIGRLRTAMERVLKTAERYEERGLPTPEKFFDSMDERDYLIGFDNGVYDLEEGRFYPKGSVPVDFLVTMSVKYDYADLDSRLQAQMKDIEEMVYRRIFPDEATRKQMQAVTGSLLSSGNPMKKLILMLGEGDNGKSAFVTGLLKETLGDYFGTLAIQVLTERKDGADGCNPALSANRKRRCLALNEGDKRMKLNSGTTKTLTGNDEVQFRNLYKQPVGARFHAMLLYLSNDAPEIESGEAIGRRPYPIDCISTFKKGLPEDDFEKRVFRALPDTEFKRKCKEWRLAHMHMAIKWWQDLHSNEYILPAPPSESLAVGLLQEASHDGLFKLWLFDHYEKIETAPTDANEALQVKDIRSAYNNQVARQNVKCATDRECTTALKKAGEMNSINKELSDKLREEEIIALRLYTGPMFSKYNEVLRQVLRPPHGAEYSGNRYVNTIIAINSGILKLSKKQKAVKVFRGLSGRLLPQEFWQENLHGVKGGVEMAFMSATTSKDVARQYAEDPDKNKLSLIFETQMGMVDRGADLSPFSQYPHEKEVVFAPLTGMEVLGVPRIEGNMIVVEVRLSCNLSSQTIEQIIQKRKDAVQHLCEDELQDMQHQVQKVTPTRSIDVQPLENVLLEIKDKKAQFFNISQNFLCSVGRVLEARDKILDQLACLVGAAAFDAVKTQNAPKLKDLVPIYSENLKDDDKNTLLTFAIIQLGKGDATACAEMVEAIATLPSFVITANGYCKDGKSPYLLAAELGLGEVVRIIISKFERIDVRSDKMPAAAVRVLAAAVFECRAQLKSVNGLLLDDMRSNTWSGRVLSLSEQLSGAVEAWTLGLLLSKDESYLTMQSVVFDKANGSISADSIRGLAGVTEYPAPLLKPWQNIQSHVAFICGLLSGSSSCTTLDLKDPLDTFCKIAIE</sequence>
<evidence type="ECO:0000256" key="4">
    <source>
        <dbReference type="ARBA" id="ARBA00022695"/>
    </source>
</evidence>
<dbReference type="Gene3D" id="3.90.176.10">
    <property type="entry name" value="Toxin ADP-ribosyltransferase, Chain A, domain 1"/>
    <property type="match status" value="1"/>
</dbReference>
<name>A0AAE0L8S2_9CHLO</name>
<keyword evidence="2 9" id="KW-0328">Glycosyltransferase</keyword>
<dbReference type="GO" id="GO:0016787">
    <property type="term" value="F:hydrolase activity"/>
    <property type="evidence" value="ECO:0007669"/>
    <property type="project" value="UniProtKB-KW"/>
</dbReference>
<evidence type="ECO:0000256" key="2">
    <source>
        <dbReference type="ARBA" id="ARBA00022676"/>
    </source>
</evidence>
<gene>
    <name evidence="12" type="ORF">CYMTET_15655</name>
</gene>
<comment type="catalytic activity">
    <reaction evidence="8 9">
        <text>L-arginyl-[protein] + NAD(+) = N(omega)-(ADP-D-ribosyl)-L-arginyl-[protein] + nicotinamide + H(+)</text>
        <dbReference type="Rhea" id="RHEA:19149"/>
        <dbReference type="Rhea" id="RHEA-COMP:10532"/>
        <dbReference type="Rhea" id="RHEA-COMP:15087"/>
        <dbReference type="ChEBI" id="CHEBI:15378"/>
        <dbReference type="ChEBI" id="CHEBI:17154"/>
        <dbReference type="ChEBI" id="CHEBI:29965"/>
        <dbReference type="ChEBI" id="CHEBI:57540"/>
        <dbReference type="ChEBI" id="CHEBI:142554"/>
        <dbReference type="EC" id="2.4.2.31"/>
    </reaction>
</comment>
<dbReference type="InterPro" id="IPR000768">
    <property type="entry name" value="ART"/>
</dbReference>
<keyword evidence="7" id="KW-0067">ATP-binding</keyword>
<dbReference type="InterPro" id="IPR014015">
    <property type="entry name" value="Helicase_SF3_DNA-vir"/>
</dbReference>
<dbReference type="PROSITE" id="PS51206">
    <property type="entry name" value="SF3_HELICASE_1"/>
    <property type="match status" value="1"/>
</dbReference>
<feature type="compositionally biased region" description="Basic and acidic residues" evidence="10">
    <location>
        <begin position="189"/>
        <end position="198"/>
    </location>
</feature>
<dbReference type="InterPro" id="IPR027417">
    <property type="entry name" value="P-loop_NTPase"/>
</dbReference>
<evidence type="ECO:0000256" key="10">
    <source>
        <dbReference type="SAM" id="MobiDB-lite"/>
    </source>
</evidence>
<keyword evidence="9" id="KW-0521">NADP</keyword>
<feature type="compositionally biased region" description="Acidic residues" evidence="10">
    <location>
        <begin position="250"/>
        <end position="269"/>
    </location>
</feature>
<dbReference type="Pfam" id="PF01129">
    <property type="entry name" value="ART"/>
    <property type="match status" value="1"/>
</dbReference>
<dbReference type="SUPFAM" id="SSF56399">
    <property type="entry name" value="ADP-ribosylation"/>
    <property type="match status" value="1"/>
</dbReference>
<dbReference type="PANTHER" id="PTHR35372">
    <property type="entry name" value="ATP BINDING PROTEIN-RELATED"/>
    <property type="match status" value="1"/>
</dbReference>
<comment type="caution">
    <text evidence="12">The sequence shown here is derived from an EMBL/GenBank/DDBJ whole genome shotgun (WGS) entry which is preliminary data.</text>
</comment>
<dbReference type="Proteomes" id="UP001190700">
    <property type="component" value="Unassembled WGS sequence"/>
</dbReference>
<dbReference type="EMBL" id="LGRX02006666">
    <property type="protein sequence ID" value="KAK3276258.1"/>
    <property type="molecule type" value="Genomic_DNA"/>
</dbReference>
<dbReference type="EC" id="2.4.2.31" evidence="9"/>
<keyword evidence="3 9" id="KW-0808">Transferase</keyword>
<dbReference type="GO" id="GO:0005524">
    <property type="term" value="F:ATP binding"/>
    <property type="evidence" value="ECO:0007669"/>
    <property type="project" value="UniProtKB-KW"/>
</dbReference>
<evidence type="ECO:0000256" key="8">
    <source>
        <dbReference type="ARBA" id="ARBA00047597"/>
    </source>
</evidence>
<keyword evidence="5" id="KW-0547">Nucleotide-binding</keyword>
<comment type="similarity">
    <text evidence="1 9">Belongs to the Arg-specific ADP-ribosyltransferase family.</text>
</comment>
<evidence type="ECO:0000256" key="3">
    <source>
        <dbReference type="ARBA" id="ARBA00022679"/>
    </source>
</evidence>
<evidence type="ECO:0000259" key="11">
    <source>
        <dbReference type="PROSITE" id="PS51206"/>
    </source>
</evidence>
<evidence type="ECO:0000256" key="1">
    <source>
        <dbReference type="ARBA" id="ARBA00009558"/>
    </source>
</evidence>
<keyword evidence="4" id="KW-0548">Nucleotidyltransferase</keyword>
<evidence type="ECO:0000256" key="7">
    <source>
        <dbReference type="ARBA" id="ARBA00022840"/>
    </source>
</evidence>
<dbReference type="Gene3D" id="3.40.50.300">
    <property type="entry name" value="P-loop containing nucleotide triphosphate hydrolases"/>
    <property type="match status" value="1"/>
</dbReference>
<dbReference type="GO" id="GO:0106274">
    <property type="term" value="F:NAD+-protein-arginine ADP-ribosyltransferase activity"/>
    <property type="evidence" value="ECO:0007669"/>
    <property type="project" value="UniProtKB-EC"/>
</dbReference>
<dbReference type="PROSITE" id="PS51996">
    <property type="entry name" value="TR_MART"/>
    <property type="match status" value="1"/>
</dbReference>
<feature type="compositionally biased region" description="Acidic residues" evidence="10">
    <location>
        <begin position="230"/>
        <end position="242"/>
    </location>
</feature>
<reference evidence="12 13" key="1">
    <citation type="journal article" date="2015" name="Genome Biol. Evol.">
        <title>Comparative Genomics of a Bacterivorous Green Alga Reveals Evolutionary Causalities and Consequences of Phago-Mixotrophic Mode of Nutrition.</title>
        <authorList>
            <person name="Burns J.A."/>
            <person name="Paasch A."/>
            <person name="Narechania A."/>
            <person name="Kim E."/>
        </authorList>
    </citation>
    <scope>NUCLEOTIDE SEQUENCE [LARGE SCALE GENOMIC DNA]</scope>
    <source>
        <strain evidence="12 13">PLY_AMNH</strain>
    </source>
</reference>
<proteinExistence type="inferred from homology"/>
<dbReference type="InterPro" id="IPR051620">
    <property type="entry name" value="ORF904-like_C"/>
</dbReference>
<feature type="compositionally biased region" description="Acidic residues" evidence="10">
    <location>
        <begin position="199"/>
        <end position="209"/>
    </location>
</feature>
<feature type="region of interest" description="Disordered" evidence="10">
    <location>
        <begin position="133"/>
        <end position="274"/>
    </location>
</feature>
<evidence type="ECO:0000313" key="13">
    <source>
        <dbReference type="Proteomes" id="UP001190700"/>
    </source>
</evidence>
<evidence type="ECO:0000313" key="12">
    <source>
        <dbReference type="EMBL" id="KAK3276258.1"/>
    </source>
</evidence>
<protein>
    <recommendedName>
        <fullName evidence="9">NAD(P)(+)--arginine ADP-ribosyltransferase</fullName>
        <ecNumber evidence="9">2.4.2.31</ecNumber>
    </recommendedName>
    <alternativeName>
        <fullName evidence="9">Mono(ADP-ribosyl)transferase</fullName>
    </alternativeName>
</protein>
<keyword evidence="9" id="KW-0520">NAD</keyword>
<evidence type="ECO:0000256" key="9">
    <source>
        <dbReference type="RuleBase" id="RU361228"/>
    </source>
</evidence>
<evidence type="ECO:0000256" key="6">
    <source>
        <dbReference type="ARBA" id="ARBA00022801"/>
    </source>
</evidence>
<dbReference type="InterPro" id="IPR014818">
    <property type="entry name" value="Phage/plasmid_primase_P4_C"/>
</dbReference>